<gene>
    <name evidence="1" type="ORF">NCS57_00816500</name>
</gene>
<evidence type="ECO:0000313" key="2">
    <source>
        <dbReference type="Proteomes" id="UP001065298"/>
    </source>
</evidence>
<dbReference type="Proteomes" id="UP001065298">
    <property type="component" value="Chromosome 6"/>
</dbReference>
<protein>
    <submittedName>
        <fullName evidence="1">PNPLA domain-containing protein</fullName>
    </submittedName>
</protein>
<organism evidence="1 2">
    <name type="scientific">Fusarium keratoplasticum</name>
    <dbReference type="NCBI Taxonomy" id="1328300"/>
    <lineage>
        <taxon>Eukaryota</taxon>
        <taxon>Fungi</taxon>
        <taxon>Dikarya</taxon>
        <taxon>Ascomycota</taxon>
        <taxon>Pezizomycotina</taxon>
        <taxon>Sordariomycetes</taxon>
        <taxon>Hypocreomycetidae</taxon>
        <taxon>Hypocreales</taxon>
        <taxon>Nectriaceae</taxon>
        <taxon>Fusarium</taxon>
        <taxon>Fusarium solani species complex</taxon>
    </lineage>
</organism>
<accession>A0ACC0QRJ6</accession>
<evidence type="ECO:0000313" key="1">
    <source>
        <dbReference type="EMBL" id="KAI8665935.1"/>
    </source>
</evidence>
<reference evidence="1" key="1">
    <citation type="submission" date="2022-06" db="EMBL/GenBank/DDBJ databases">
        <title>Fusarium solani species complex genomes reveal bases of compartmentalisation and animal pathogenesis.</title>
        <authorList>
            <person name="Tsai I.J."/>
        </authorList>
    </citation>
    <scope>NUCLEOTIDE SEQUENCE</scope>
    <source>
        <strain evidence="1">Fu6.1</strain>
    </source>
</reference>
<dbReference type="EMBL" id="CM046508">
    <property type="protein sequence ID" value="KAI8665935.1"/>
    <property type="molecule type" value="Genomic_DNA"/>
</dbReference>
<comment type="caution">
    <text evidence="1">The sequence shown here is derived from an EMBL/GenBank/DDBJ whole genome shotgun (WGS) entry which is preliminary data.</text>
</comment>
<name>A0ACC0QRJ6_9HYPO</name>
<keyword evidence="2" id="KW-1185">Reference proteome</keyword>
<proteinExistence type="predicted"/>
<sequence length="709" mass="78606">MSRSVSPVEGASSVDEGSPAHEATPHPSTPQNDIVRPILLSLDGGGVKGLSTLLILQELMERISRENPPKPCDVFDMIGGTNTGGLIAIMLGRLEMSVADCIEAYRHISRQVFRPTFCSKYMPRVIRTITGRSMYDSQHLEDAIKDIIQLCGEAPNAPLETTDDGQCKVWGTPWERVFVCATQCLDRSQVQFRNYHDPVHHNRVKGIKIWEAARATSAAPIYFEPIKVGSHSLEFVDGGIGANSPVFRTRSCARDLWQVPNNTSFDEQIHCLVSIGTGAGQGYSAKVLDMLKNFSSVLTDTEATASKFASSHEHLVKTNKYFRLTVPAGIGNIDLADTSKLEDISGRTFTYLKDNCSEQLDQCAEVLKRKYRPEKSSHSKQSRIDLVSFKTAGSGSGCGRGCRWIFLCLTIVALIIGIIAANVGPPPIDRSAPIVAVMGQTGVGKSALIKVLGGRHVSTGDVPGVGQTSKVSWYLASIDGRNVYLIDTPGFDDDTLSDLQILQHISKELLKNYQNGRLLSGIIYLHDISHTRIRGTGIQQLDYLKLLLGNEAYSNCVLVTNRWNLDSPAVQAEQQHRHNALEQKYWKDMISGGSIAMQHDGSFSSARRIIYYLIDKSKILLYHQHERGNEKKSFWQTKAGTKARSDRELKDPTMGDFGKSEPGSGLWDRAHDWIWRLQLKWTHPVEWCSLAEMASPLEEAARSPSLRRE</sequence>